<reference evidence="2" key="1">
    <citation type="submission" date="2021-06" db="EMBL/GenBank/DDBJ databases">
        <title>Parelaphostrongylus tenuis whole genome reference sequence.</title>
        <authorList>
            <person name="Garwood T.J."/>
            <person name="Larsen P.A."/>
            <person name="Fountain-Jones N.M."/>
            <person name="Garbe J.R."/>
            <person name="Macchietto M.G."/>
            <person name="Kania S.A."/>
            <person name="Gerhold R.W."/>
            <person name="Richards J.E."/>
            <person name="Wolf T.M."/>
        </authorList>
    </citation>
    <scope>NUCLEOTIDE SEQUENCE</scope>
    <source>
        <strain evidence="2">MNPRO001-30</strain>
        <tissue evidence="2">Meninges</tissue>
    </source>
</reference>
<evidence type="ECO:0000313" key="2">
    <source>
        <dbReference type="EMBL" id="KAJ1348698.1"/>
    </source>
</evidence>
<keyword evidence="3" id="KW-1185">Reference proteome</keyword>
<dbReference type="EMBL" id="JAHQIW010000542">
    <property type="protein sequence ID" value="KAJ1348698.1"/>
    <property type="molecule type" value="Genomic_DNA"/>
</dbReference>
<comment type="caution">
    <text evidence="2">The sequence shown here is derived from an EMBL/GenBank/DDBJ whole genome shotgun (WGS) entry which is preliminary data.</text>
</comment>
<keyword evidence="1" id="KW-0472">Membrane</keyword>
<keyword evidence="1" id="KW-0812">Transmembrane</keyword>
<feature type="transmembrane region" description="Helical" evidence="1">
    <location>
        <begin position="38"/>
        <end position="58"/>
    </location>
</feature>
<keyword evidence="1" id="KW-1133">Transmembrane helix</keyword>
<proteinExistence type="predicted"/>
<evidence type="ECO:0000256" key="1">
    <source>
        <dbReference type="SAM" id="Phobius"/>
    </source>
</evidence>
<protein>
    <submittedName>
        <fullName evidence="2">Uncharacterized protein</fullName>
    </submittedName>
</protein>
<sequence length="82" mass="9534">MILAESRKLGATVRPDNQVCERFRKIHFSWWQFQDMRFLLSIFLTVMIIKVVMAVLTIDGDALILSVPEGNPITVRQLSENW</sequence>
<dbReference type="AlphaFoldDB" id="A0AAD5M166"/>
<accession>A0AAD5M166</accession>
<organism evidence="2 3">
    <name type="scientific">Parelaphostrongylus tenuis</name>
    <name type="common">Meningeal worm</name>
    <dbReference type="NCBI Taxonomy" id="148309"/>
    <lineage>
        <taxon>Eukaryota</taxon>
        <taxon>Metazoa</taxon>
        <taxon>Ecdysozoa</taxon>
        <taxon>Nematoda</taxon>
        <taxon>Chromadorea</taxon>
        <taxon>Rhabditida</taxon>
        <taxon>Rhabditina</taxon>
        <taxon>Rhabditomorpha</taxon>
        <taxon>Strongyloidea</taxon>
        <taxon>Metastrongylidae</taxon>
        <taxon>Parelaphostrongylus</taxon>
    </lineage>
</organism>
<gene>
    <name evidence="2" type="ORF">KIN20_004053</name>
</gene>
<evidence type="ECO:0000313" key="3">
    <source>
        <dbReference type="Proteomes" id="UP001196413"/>
    </source>
</evidence>
<dbReference type="Proteomes" id="UP001196413">
    <property type="component" value="Unassembled WGS sequence"/>
</dbReference>
<name>A0AAD5M166_PARTN</name>